<feature type="transmembrane region" description="Helical" evidence="1">
    <location>
        <begin position="107"/>
        <end position="134"/>
    </location>
</feature>
<feature type="transmembrane region" description="Helical" evidence="1">
    <location>
        <begin position="167"/>
        <end position="188"/>
    </location>
</feature>
<evidence type="ECO:0000313" key="3">
    <source>
        <dbReference type="EMBL" id="SDC35792.1"/>
    </source>
</evidence>
<accession>A0A1G6KXI2</accession>
<evidence type="ECO:0000313" key="4">
    <source>
        <dbReference type="Proteomes" id="UP000324896"/>
    </source>
</evidence>
<dbReference type="GO" id="GO:0044668">
    <property type="term" value="F:sodium:malonate symporter activity"/>
    <property type="evidence" value="ECO:0007669"/>
    <property type="project" value="InterPro"/>
</dbReference>
<dbReference type="Pfam" id="PF03818">
    <property type="entry name" value="MadM"/>
    <property type="match status" value="1"/>
</dbReference>
<dbReference type="EMBL" id="FMYT01000005">
    <property type="protein sequence ID" value="SDC35792.1"/>
    <property type="molecule type" value="Genomic_DNA"/>
</dbReference>
<sequence length="256" mass="25560">MLTAAFNSFAGADHLIISIALIALIMFITKKISIMLGEERIASALAIITGLVLAFIGGKVTGGSSGLADISIFSGAGIGLLGGSMLRDYTIISTAYGVKLKNLKKAGPVGVISLLVGVIFSFIVGSGVAMALGYTDPAEVTTIGAGAVTFIVGPVTGTALGVSSEIIAISVAAGLVKSIMTMVITPFIADLVGLDNPTSAMVYGGLIGTTSGVAGGLAATAPELVPYGAMTATFYTGLGTLIVPSIGFLIIRSILL</sequence>
<dbReference type="Proteomes" id="UP000324896">
    <property type="component" value="Unassembled WGS sequence"/>
</dbReference>
<feature type="domain" description="Malonate/sodium symporter MadM subunit N-terminal" evidence="2">
    <location>
        <begin position="13"/>
        <end position="254"/>
    </location>
</feature>
<dbReference type="AlphaFoldDB" id="A0A1G6KXI2"/>
<dbReference type="RefSeq" id="WP_149796685.1">
    <property type="nucleotide sequence ID" value="NZ_FMYT01000005.1"/>
</dbReference>
<keyword evidence="1" id="KW-0812">Transmembrane</keyword>
<proteinExistence type="predicted"/>
<protein>
    <submittedName>
        <fullName evidence="3">Malonate transporter, MadM subunit</fullName>
    </submittedName>
</protein>
<dbReference type="InterPro" id="IPR018402">
    <property type="entry name" value="Mal/Na_symporter_MadM_N"/>
</dbReference>
<evidence type="ECO:0000256" key="1">
    <source>
        <dbReference type="SAM" id="Phobius"/>
    </source>
</evidence>
<organism evidence="3 4">
    <name type="scientific">Halanaerobium congolense</name>
    <dbReference type="NCBI Taxonomy" id="54121"/>
    <lineage>
        <taxon>Bacteria</taxon>
        <taxon>Bacillati</taxon>
        <taxon>Bacillota</taxon>
        <taxon>Clostridia</taxon>
        <taxon>Halanaerobiales</taxon>
        <taxon>Halanaerobiaceae</taxon>
        <taxon>Halanaerobium</taxon>
    </lineage>
</organism>
<feature type="transmembrane region" description="Helical" evidence="1">
    <location>
        <begin position="66"/>
        <end position="86"/>
    </location>
</feature>
<feature type="transmembrane region" description="Helical" evidence="1">
    <location>
        <begin position="6"/>
        <end position="29"/>
    </location>
</feature>
<feature type="transmembrane region" description="Helical" evidence="1">
    <location>
        <begin position="232"/>
        <end position="255"/>
    </location>
</feature>
<gene>
    <name evidence="3" type="ORF">SAMN04488597_10541</name>
</gene>
<keyword evidence="1" id="KW-1133">Transmembrane helix</keyword>
<dbReference type="NCBIfam" id="TIGR00808">
    <property type="entry name" value="malonate_madM"/>
    <property type="match status" value="1"/>
</dbReference>
<feature type="transmembrane region" description="Helical" evidence="1">
    <location>
        <begin position="140"/>
        <end position="160"/>
    </location>
</feature>
<feature type="transmembrane region" description="Helical" evidence="1">
    <location>
        <begin position="41"/>
        <end position="60"/>
    </location>
</feature>
<evidence type="ECO:0000259" key="2">
    <source>
        <dbReference type="Pfam" id="PF03818"/>
    </source>
</evidence>
<feature type="transmembrane region" description="Helical" evidence="1">
    <location>
        <begin position="200"/>
        <end position="220"/>
    </location>
</feature>
<keyword evidence="1" id="KW-0472">Membrane</keyword>
<name>A0A1G6KXI2_9FIRM</name>
<reference evidence="3 4" key="1">
    <citation type="submission" date="2016-10" db="EMBL/GenBank/DDBJ databases">
        <authorList>
            <person name="Varghese N."/>
            <person name="Submissions S."/>
        </authorList>
    </citation>
    <scope>NUCLEOTIDE SEQUENCE [LARGE SCALE GENOMIC DNA]</scope>
    <source>
        <strain evidence="3 4">WG10</strain>
    </source>
</reference>
<dbReference type="InterPro" id="IPR004691">
    <property type="entry name" value="Mal/Na_symporter_MadM"/>
</dbReference>